<evidence type="ECO:0000256" key="1">
    <source>
        <dbReference type="ARBA" id="ARBA00009232"/>
    </source>
</evidence>
<comment type="caution">
    <text evidence="6">The sequence shown here is derived from an EMBL/GenBank/DDBJ whole genome shotgun (WGS) entry which is preliminary data.</text>
</comment>
<dbReference type="Gene3D" id="3.10.300.10">
    <property type="entry name" value="Methylpurine-DNA glycosylase (MPG)"/>
    <property type="match status" value="1"/>
</dbReference>
<dbReference type="InterPro" id="IPR011034">
    <property type="entry name" value="Formyl_transferase-like_C_sf"/>
</dbReference>
<keyword evidence="3 5" id="KW-0378">Hydrolase</keyword>
<reference evidence="7" key="1">
    <citation type="journal article" date="2019" name="Int. J. Syst. Evol. Microbiol.">
        <title>The Global Catalogue of Microorganisms (GCM) 10K type strain sequencing project: providing services to taxonomists for standard genome sequencing and annotation.</title>
        <authorList>
            <consortium name="The Broad Institute Genomics Platform"/>
            <consortium name="The Broad Institute Genome Sequencing Center for Infectious Disease"/>
            <person name="Wu L."/>
            <person name="Ma J."/>
        </authorList>
    </citation>
    <scope>NUCLEOTIDE SEQUENCE [LARGE SCALE GENOMIC DNA]</scope>
    <source>
        <strain evidence="7">CCUG 49584</strain>
    </source>
</reference>
<dbReference type="EMBL" id="JBHTMA010000014">
    <property type="protein sequence ID" value="MFD1226266.1"/>
    <property type="molecule type" value="Genomic_DNA"/>
</dbReference>
<organism evidence="6 7">
    <name type="scientific">Pseudochrobactrum kiredjianiae</name>
    <dbReference type="NCBI Taxonomy" id="386305"/>
    <lineage>
        <taxon>Bacteria</taxon>
        <taxon>Pseudomonadati</taxon>
        <taxon>Pseudomonadota</taxon>
        <taxon>Alphaproteobacteria</taxon>
        <taxon>Hyphomicrobiales</taxon>
        <taxon>Brucellaceae</taxon>
        <taxon>Pseudochrobactrum</taxon>
    </lineage>
</organism>
<dbReference type="RefSeq" id="WP_213600381.1">
    <property type="nucleotide sequence ID" value="NZ_JAUCBM010000035.1"/>
</dbReference>
<dbReference type="PANTHER" id="PTHR10429:SF0">
    <property type="entry name" value="DNA-3-METHYLADENINE GLYCOSYLASE"/>
    <property type="match status" value="1"/>
</dbReference>
<dbReference type="Pfam" id="PF02245">
    <property type="entry name" value="Pur_DNA_glyco"/>
    <property type="match status" value="1"/>
</dbReference>
<dbReference type="PANTHER" id="PTHR10429">
    <property type="entry name" value="DNA-3-METHYLADENINE GLYCOSYLASE"/>
    <property type="match status" value="1"/>
</dbReference>
<proteinExistence type="inferred from homology"/>
<dbReference type="GO" id="GO:0016798">
    <property type="term" value="F:hydrolase activity, acting on glycosyl bonds"/>
    <property type="evidence" value="ECO:0007669"/>
    <property type="project" value="UniProtKB-KW"/>
</dbReference>
<keyword evidence="7" id="KW-1185">Reference proteome</keyword>
<dbReference type="SUPFAM" id="SSF50486">
    <property type="entry name" value="FMT C-terminal domain-like"/>
    <property type="match status" value="1"/>
</dbReference>
<evidence type="ECO:0000313" key="6">
    <source>
        <dbReference type="EMBL" id="MFD1226266.1"/>
    </source>
</evidence>
<dbReference type="CDD" id="cd00540">
    <property type="entry name" value="AAG"/>
    <property type="match status" value="1"/>
</dbReference>
<dbReference type="HAMAP" id="MF_00527">
    <property type="entry name" value="3MGH"/>
    <property type="match status" value="1"/>
</dbReference>
<dbReference type="NCBIfam" id="TIGR00567">
    <property type="entry name" value="3mg"/>
    <property type="match status" value="1"/>
</dbReference>
<sequence length="194" mass="21542">MNQKELNHEFFNMSSLYVAPDLIGWTFNVGSTGGIIVETEAYTRSDPASHSFRGKTLSNSSMFGIPGSSYVYRSYGLHWCMNFVCADASAVLIRALHPLSDLPTMMQRRGTQNIKALCSGPGKLSQALNINKMLDGQCLKDLPFFLVPRTQTPPIETGRRIGITKAAEYLWRFKLADTAFVGEINLSKTPLLDK</sequence>
<dbReference type="NCBIfam" id="NF002003">
    <property type="entry name" value="PRK00802.1-3"/>
    <property type="match status" value="1"/>
</dbReference>
<accession>A0ABW3V100</accession>
<evidence type="ECO:0000256" key="3">
    <source>
        <dbReference type="ARBA" id="ARBA00022801"/>
    </source>
</evidence>
<evidence type="ECO:0000256" key="4">
    <source>
        <dbReference type="ARBA" id="ARBA00023204"/>
    </source>
</evidence>
<name>A0ABW3V100_9HYPH</name>
<gene>
    <name evidence="6" type="ORF">ACFQ35_03665</name>
</gene>
<dbReference type="InterPro" id="IPR003180">
    <property type="entry name" value="MPG"/>
</dbReference>
<dbReference type="Proteomes" id="UP001597263">
    <property type="component" value="Unassembled WGS sequence"/>
</dbReference>
<evidence type="ECO:0000256" key="5">
    <source>
        <dbReference type="HAMAP-Rule" id="MF_00527"/>
    </source>
</evidence>
<comment type="similarity">
    <text evidence="1 5">Belongs to the DNA glycosylase MPG family.</text>
</comment>
<keyword evidence="2 5" id="KW-0227">DNA damage</keyword>
<evidence type="ECO:0000256" key="2">
    <source>
        <dbReference type="ARBA" id="ARBA00022763"/>
    </source>
</evidence>
<keyword evidence="6" id="KW-0326">Glycosidase</keyword>
<protein>
    <recommendedName>
        <fullName evidence="5">Putative 3-methyladenine DNA glycosylase</fullName>
        <ecNumber evidence="5">3.2.2.-</ecNumber>
    </recommendedName>
</protein>
<evidence type="ECO:0000313" key="7">
    <source>
        <dbReference type="Proteomes" id="UP001597263"/>
    </source>
</evidence>
<keyword evidence="4 5" id="KW-0234">DNA repair</keyword>
<dbReference type="InterPro" id="IPR036995">
    <property type="entry name" value="MPG_sf"/>
</dbReference>
<dbReference type="EC" id="3.2.2.-" evidence="5"/>